<proteinExistence type="predicted"/>
<name>A0AAD4UQJ0_OVIAM</name>
<dbReference type="Proteomes" id="UP001214576">
    <property type="component" value="Unassembled WGS sequence"/>
</dbReference>
<gene>
    <name evidence="1" type="ORF">MG293_001719</name>
</gene>
<accession>A0AAD4UQJ0</accession>
<dbReference type="EMBL" id="JAKZEL010000001">
    <property type="protein sequence ID" value="KAI4549389.1"/>
    <property type="molecule type" value="Genomic_DNA"/>
</dbReference>
<reference evidence="1" key="1">
    <citation type="submission" date="2022-03" db="EMBL/GenBank/DDBJ databases">
        <title>Genomic analyses of argali, domestic sheep and their hybrids provide insights into chromosomal evolution, heterosis and genetic basis of agronomic traits.</title>
        <authorList>
            <person name="Li M."/>
        </authorList>
    </citation>
    <scope>NUCLEOTIDE SEQUENCE</scope>
    <source>
        <strain evidence="1">CAU-MHL-2022a</strain>
        <tissue evidence="1">Skin</tissue>
    </source>
</reference>
<evidence type="ECO:0000313" key="1">
    <source>
        <dbReference type="EMBL" id="KAI4549389.1"/>
    </source>
</evidence>
<keyword evidence="2" id="KW-1185">Reference proteome</keyword>
<comment type="caution">
    <text evidence="1">The sequence shown here is derived from an EMBL/GenBank/DDBJ whole genome shotgun (WGS) entry which is preliminary data.</text>
</comment>
<evidence type="ECO:0000313" key="2">
    <source>
        <dbReference type="Proteomes" id="UP001214576"/>
    </source>
</evidence>
<dbReference type="AlphaFoldDB" id="A0AAD4UQJ0"/>
<protein>
    <submittedName>
        <fullName evidence="1">Uncharacterized protein</fullName>
    </submittedName>
</protein>
<sequence length="97" mass="11182">MDCSLPGCSVHGIFQARVLEWGPIAFSVELILVYDVRWLSGKESSYQQEIWIRSLDKEDPLKRKMAIQSPILAREIPWTEELAGYSPKDLKELDMTK</sequence>
<organism evidence="1 2">
    <name type="scientific">Ovis ammon polii</name>
    <dbReference type="NCBI Taxonomy" id="230172"/>
    <lineage>
        <taxon>Eukaryota</taxon>
        <taxon>Metazoa</taxon>
        <taxon>Chordata</taxon>
        <taxon>Craniata</taxon>
        <taxon>Vertebrata</taxon>
        <taxon>Euteleostomi</taxon>
        <taxon>Mammalia</taxon>
        <taxon>Eutheria</taxon>
        <taxon>Laurasiatheria</taxon>
        <taxon>Artiodactyla</taxon>
        <taxon>Ruminantia</taxon>
        <taxon>Pecora</taxon>
        <taxon>Bovidae</taxon>
        <taxon>Caprinae</taxon>
        <taxon>Ovis</taxon>
    </lineage>
</organism>